<reference evidence="2" key="1">
    <citation type="submission" date="2020-07" db="EMBL/GenBank/DDBJ databases">
        <title>Multicomponent nature underlies the extraordinary mechanical properties of spider dragline silk.</title>
        <authorList>
            <person name="Kono N."/>
            <person name="Nakamura H."/>
            <person name="Mori M."/>
            <person name="Yoshida Y."/>
            <person name="Ohtoshi R."/>
            <person name="Malay A.D."/>
            <person name="Moran D.A.P."/>
            <person name="Tomita M."/>
            <person name="Numata K."/>
            <person name="Arakawa K."/>
        </authorList>
    </citation>
    <scope>NUCLEOTIDE SEQUENCE</scope>
</reference>
<evidence type="ECO:0000313" key="3">
    <source>
        <dbReference type="Proteomes" id="UP000887116"/>
    </source>
</evidence>
<dbReference type="EMBL" id="BMAO01020642">
    <property type="protein sequence ID" value="GFQ68881.1"/>
    <property type="molecule type" value="Genomic_DNA"/>
</dbReference>
<dbReference type="AlphaFoldDB" id="A0A8X6KCH2"/>
<organism evidence="2 3">
    <name type="scientific">Trichonephila clavata</name>
    <name type="common">Joro spider</name>
    <name type="synonym">Nephila clavata</name>
    <dbReference type="NCBI Taxonomy" id="2740835"/>
    <lineage>
        <taxon>Eukaryota</taxon>
        <taxon>Metazoa</taxon>
        <taxon>Ecdysozoa</taxon>
        <taxon>Arthropoda</taxon>
        <taxon>Chelicerata</taxon>
        <taxon>Arachnida</taxon>
        <taxon>Araneae</taxon>
        <taxon>Araneomorphae</taxon>
        <taxon>Entelegynae</taxon>
        <taxon>Araneoidea</taxon>
        <taxon>Nephilidae</taxon>
        <taxon>Trichonephila</taxon>
    </lineage>
</organism>
<gene>
    <name evidence="2" type="ORF">TNCT_128311</name>
</gene>
<name>A0A8X6KCH2_TRICU</name>
<accession>A0A8X6KCH2</accession>
<sequence>MSNLGSLVTKEQFHISLSDTSFKQSFQFHLQPIHDMHVGEFRTGVPMDSARNLGGVNDDKSHQSAFPSTVLSTV</sequence>
<evidence type="ECO:0000313" key="2">
    <source>
        <dbReference type="EMBL" id="GFQ68881.1"/>
    </source>
</evidence>
<feature type="compositionally biased region" description="Polar residues" evidence="1">
    <location>
        <begin position="63"/>
        <end position="74"/>
    </location>
</feature>
<dbReference type="Proteomes" id="UP000887116">
    <property type="component" value="Unassembled WGS sequence"/>
</dbReference>
<protein>
    <submittedName>
        <fullName evidence="2">Uncharacterized protein</fullName>
    </submittedName>
</protein>
<comment type="caution">
    <text evidence="2">The sequence shown here is derived from an EMBL/GenBank/DDBJ whole genome shotgun (WGS) entry which is preliminary data.</text>
</comment>
<evidence type="ECO:0000256" key="1">
    <source>
        <dbReference type="SAM" id="MobiDB-lite"/>
    </source>
</evidence>
<feature type="region of interest" description="Disordered" evidence="1">
    <location>
        <begin position="49"/>
        <end position="74"/>
    </location>
</feature>
<proteinExistence type="predicted"/>
<keyword evidence="3" id="KW-1185">Reference proteome</keyword>